<dbReference type="Proteomes" id="UP001596501">
    <property type="component" value="Unassembled WGS sequence"/>
</dbReference>
<protein>
    <submittedName>
        <fullName evidence="1">Uncharacterized protein</fullName>
    </submittedName>
</protein>
<reference evidence="2" key="1">
    <citation type="journal article" date="2019" name="Int. J. Syst. Evol. Microbiol.">
        <title>The Global Catalogue of Microorganisms (GCM) 10K type strain sequencing project: providing services to taxonomists for standard genome sequencing and annotation.</title>
        <authorList>
            <consortium name="The Broad Institute Genomics Platform"/>
            <consortium name="The Broad Institute Genome Sequencing Center for Infectious Disease"/>
            <person name="Wu L."/>
            <person name="Ma J."/>
        </authorList>
    </citation>
    <scope>NUCLEOTIDE SEQUENCE [LARGE SCALE GENOMIC DNA]</scope>
    <source>
        <strain evidence="2">CGMCC 1.12371</strain>
    </source>
</reference>
<dbReference type="EMBL" id="JBHTCA010000010">
    <property type="protein sequence ID" value="MFC7409929.1"/>
    <property type="molecule type" value="Genomic_DNA"/>
</dbReference>
<accession>A0ABW2QKK1</accession>
<proteinExistence type="predicted"/>
<evidence type="ECO:0000313" key="1">
    <source>
        <dbReference type="EMBL" id="MFC7409929.1"/>
    </source>
</evidence>
<keyword evidence="2" id="KW-1185">Reference proteome</keyword>
<name>A0ABW2QKK1_9BURK</name>
<gene>
    <name evidence="1" type="ORF">ACFQPB_13755</name>
</gene>
<organism evidence="1 2">
    <name type="scientific">Hydrogenophaga atypica</name>
    <dbReference type="NCBI Taxonomy" id="249409"/>
    <lineage>
        <taxon>Bacteria</taxon>
        <taxon>Pseudomonadati</taxon>
        <taxon>Pseudomonadota</taxon>
        <taxon>Betaproteobacteria</taxon>
        <taxon>Burkholderiales</taxon>
        <taxon>Comamonadaceae</taxon>
        <taxon>Hydrogenophaga</taxon>
    </lineage>
</organism>
<evidence type="ECO:0000313" key="2">
    <source>
        <dbReference type="Proteomes" id="UP001596501"/>
    </source>
</evidence>
<comment type="caution">
    <text evidence="1">The sequence shown here is derived from an EMBL/GenBank/DDBJ whole genome shotgun (WGS) entry which is preliminary data.</text>
</comment>
<dbReference type="RefSeq" id="WP_382224255.1">
    <property type="nucleotide sequence ID" value="NZ_JBHTCA010000010.1"/>
</dbReference>
<sequence length="401" mass="44649">MISIALRLLHPDIYRAVRQNKDRLCRLAGGERDDRGARAKEYEDLLLRSSVGAQRERLRNTMMRMFPVLEAVWGNMHYGGDFGRRWAVERRVCSASHFDAYFRFAIGAEVLSAAELDALIAKAQDSAFIAAEMQRAALVLRPSGGTKAAVILDELNLHAEKVDTAHIQPLLKGLFAVADEINVEADRGGAFSMASNEMRLHWLLRSLTRDRLTLEQRSAIYVAACQTASLGWLASFADSAWTDYHPREGREPEPEDKCLTTAADAETLRKLLGDRIADASKDASLLKSQDLAHLLYRWRELVNDDGAAVKQWTAAQLTTDEGVNQFAVAFTSYGWSQGLGIGGLGDLVAKRTTRAQVKSLDRLMDVAEFRRRVEEVGAGGTSPEVTEFLEAWRHQERGTDD</sequence>